<dbReference type="AlphaFoldDB" id="A0A934QVQ5"/>
<feature type="transmembrane region" description="Helical" evidence="5">
    <location>
        <begin position="125"/>
        <end position="147"/>
    </location>
</feature>
<dbReference type="Proteomes" id="UP000635245">
    <property type="component" value="Unassembled WGS sequence"/>
</dbReference>
<dbReference type="GO" id="GO:0000271">
    <property type="term" value="P:polysaccharide biosynthetic process"/>
    <property type="evidence" value="ECO:0007669"/>
    <property type="project" value="InterPro"/>
</dbReference>
<keyword evidence="2 5" id="KW-0812">Transmembrane</keyword>
<evidence type="ECO:0000256" key="3">
    <source>
        <dbReference type="ARBA" id="ARBA00022989"/>
    </source>
</evidence>
<reference evidence="7" key="1">
    <citation type="submission" date="2020-12" db="EMBL/GenBank/DDBJ databases">
        <title>Prauserella sp. ASG 168, a novel actinomycete isolated from cave rock.</title>
        <authorList>
            <person name="Suriyachadkun C."/>
        </authorList>
    </citation>
    <scope>NUCLEOTIDE SEQUENCE</scope>
    <source>
        <strain evidence="7">ASG 168</strain>
    </source>
</reference>
<evidence type="ECO:0000256" key="2">
    <source>
        <dbReference type="ARBA" id="ARBA00022692"/>
    </source>
</evidence>
<evidence type="ECO:0000259" key="6">
    <source>
        <dbReference type="Pfam" id="PF04138"/>
    </source>
</evidence>
<gene>
    <name evidence="7" type="ORF">JHE00_19320</name>
</gene>
<keyword evidence="3 5" id="KW-1133">Transmembrane helix</keyword>
<evidence type="ECO:0000313" key="8">
    <source>
        <dbReference type="Proteomes" id="UP000635245"/>
    </source>
</evidence>
<evidence type="ECO:0000313" key="7">
    <source>
        <dbReference type="EMBL" id="MBK1786484.1"/>
    </source>
</evidence>
<evidence type="ECO:0000256" key="5">
    <source>
        <dbReference type="SAM" id="Phobius"/>
    </source>
</evidence>
<evidence type="ECO:0000256" key="1">
    <source>
        <dbReference type="ARBA" id="ARBA00004141"/>
    </source>
</evidence>
<protein>
    <submittedName>
        <fullName evidence="7">GtrA family protein</fullName>
    </submittedName>
</protein>
<feature type="transmembrane region" description="Helical" evidence="5">
    <location>
        <begin position="93"/>
        <end position="113"/>
    </location>
</feature>
<dbReference type="EMBL" id="JAENJH010000004">
    <property type="protein sequence ID" value="MBK1786484.1"/>
    <property type="molecule type" value="Genomic_DNA"/>
</dbReference>
<name>A0A934QVQ5_9PSEU</name>
<dbReference type="Pfam" id="PF04138">
    <property type="entry name" value="GtrA_DPMS_TM"/>
    <property type="match status" value="1"/>
</dbReference>
<keyword evidence="4 5" id="KW-0472">Membrane</keyword>
<dbReference type="GO" id="GO:0016020">
    <property type="term" value="C:membrane"/>
    <property type="evidence" value="ECO:0007669"/>
    <property type="project" value="UniProtKB-SubCell"/>
</dbReference>
<proteinExistence type="predicted"/>
<organism evidence="7 8">
    <name type="scientific">Prauserella cavernicola</name>
    <dbReference type="NCBI Taxonomy" id="2800127"/>
    <lineage>
        <taxon>Bacteria</taxon>
        <taxon>Bacillati</taxon>
        <taxon>Actinomycetota</taxon>
        <taxon>Actinomycetes</taxon>
        <taxon>Pseudonocardiales</taxon>
        <taxon>Pseudonocardiaceae</taxon>
        <taxon>Prauserella</taxon>
    </lineage>
</organism>
<sequence length="154" mass="16401">MASVTASPGEPRPAALARIRHGWVRYALLYLAAGATTTGLQALVYLAARAPFDPQAANLVAIGLTTLLNTEFHRRITFANSESPPARRHLQTVLTFAYYAAAGSVALGALDALSGSPTRLEETTVLVATSLAGGICRFLVLRSWVFVSRVKMDS</sequence>
<dbReference type="RefSeq" id="WP_200319973.1">
    <property type="nucleotide sequence ID" value="NZ_JAENJH010000004.1"/>
</dbReference>
<dbReference type="InterPro" id="IPR007267">
    <property type="entry name" value="GtrA_DPMS_TM"/>
</dbReference>
<evidence type="ECO:0000256" key="4">
    <source>
        <dbReference type="ARBA" id="ARBA00023136"/>
    </source>
</evidence>
<feature type="transmembrane region" description="Helical" evidence="5">
    <location>
        <begin position="27"/>
        <end position="48"/>
    </location>
</feature>
<comment type="subcellular location">
    <subcellularLocation>
        <location evidence="1">Membrane</location>
        <topology evidence="1">Multi-pass membrane protein</topology>
    </subcellularLocation>
</comment>
<keyword evidence="8" id="KW-1185">Reference proteome</keyword>
<accession>A0A934QVQ5</accession>
<feature type="domain" description="GtrA/DPMS transmembrane" evidence="6">
    <location>
        <begin position="30"/>
        <end position="146"/>
    </location>
</feature>
<comment type="caution">
    <text evidence="7">The sequence shown here is derived from an EMBL/GenBank/DDBJ whole genome shotgun (WGS) entry which is preliminary data.</text>
</comment>